<evidence type="ECO:0000256" key="8">
    <source>
        <dbReference type="ARBA" id="ARBA00023303"/>
    </source>
</evidence>
<dbReference type="EMBL" id="KB096900">
    <property type="protein sequence ID" value="ESO00644.1"/>
    <property type="molecule type" value="Genomic_DNA"/>
</dbReference>
<dbReference type="InParanoid" id="T1FN93"/>
<evidence type="ECO:0000313" key="12">
    <source>
        <dbReference type="Proteomes" id="UP000015101"/>
    </source>
</evidence>
<dbReference type="GO" id="GO:0034220">
    <property type="term" value="P:monoatomic ion transmembrane transport"/>
    <property type="evidence" value="ECO:0007669"/>
    <property type="project" value="UniProtKB-KW"/>
</dbReference>
<evidence type="ECO:0000313" key="11">
    <source>
        <dbReference type="EnsemblMetazoa" id="HelroP185762"/>
    </source>
</evidence>
<evidence type="ECO:0000256" key="2">
    <source>
        <dbReference type="ARBA" id="ARBA00022448"/>
    </source>
</evidence>
<keyword evidence="5 9" id="KW-1133">Transmembrane helix</keyword>
<comment type="function">
    <text evidence="9">Structural component of the gap junctions.</text>
</comment>
<dbReference type="HOGENOM" id="CLU_035763_0_1_1"/>
<dbReference type="PANTHER" id="PTHR11893">
    <property type="entry name" value="INNEXIN"/>
    <property type="match status" value="1"/>
</dbReference>
<proteinExistence type="inferred from homology"/>
<dbReference type="Pfam" id="PF00876">
    <property type="entry name" value="Innexin"/>
    <property type="match status" value="1"/>
</dbReference>
<keyword evidence="4 9" id="KW-0812">Transmembrane</keyword>
<dbReference type="OMA" id="QFTRTWE"/>
<dbReference type="EMBL" id="AMQM01005376">
    <property type="status" value="NOT_ANNOTATED_CDS"/>
    <property type="molecule type" value="Genomic_DNA"/>
</dbReference>
<evidence type="ECO:0000256" key="7">
    <source>
        <dbReference type="ARBA" id="ARBA00023136"/>
    </source>
</evidence>
<protein>
    <recommendedName>
        <fullName evidence="9">Innexin</fullName>
    </recommendedName>
</protein>
<feature type="transmembrane region" description="Helical" evidence="9">
    <location>
        <begin position="101"/>
        <end position="123"/>
    </location>
</feature>
<evidence type="ECO:0000256" key="4">
    <source>
        <dbReference type="ARBA" id="ARBA00022692"/>
    </source>
</evidence>
<reference evidence="10 12" key="2">
    <citation type="journal article" date="2013" name="Nature">
        <title>Insights into bilaterian evolution from three spiralian genomes.</title>
        <authorList>
            <person name="Simakov O."/>
            <person name="Marletaz F."/>
            <person name="Cho S.J."/>
            <person name="Edsinger-Gonzales E."/>
            <person name="Havlak P."/>
            <person name="Hellsten U."/>
            <person name="Kuo D.H."/>
            <person name="Larsson T."/>
            <person name="Lv J."/>
            <person name="Arendt D."/>
            <person name="Savage R."/>
            <person name="Osoegawa K."/>
            <person name="de Jong P."/>
            <person name="Grimwood J."/>
            <person name="Chapman J.A."/>
            <person name="Shapiro H."/>
            <person name="Aerts A."/>
            <person name="Otillar R.P."/>
            <person name="Terry A.Y."/>
            <person name="Boore J.L."/>
            <person name="Grigoriev I.V."/>
            <person name="Lindberg D.R."/>
            <person name="Seaver E.C."/>
            <person name="Weisblat D.A."/>
            <person name="Putnam N.H."/>
            <person name="Rokhsar D.S."/>
        </authorList>
    </citation>
    <scope>NUCLEOTIDE SEQUENCE</scope>
</reference>
<evidence type="ECO:0000256" key="6">
    <source>
        <dbReference type="ARBA" id="ARBA00023065"/>
    </source>
</evidence>
<name>T1FN93_HELRO</name>
<dbReference type="GeneID" id="20210291"/>
<dbReference type="EnsemblMetazoa" id="HelroT185762">
    <property type="protein sequence ID" value="HelroP185762"/>
    <property type="gene ID" value="HelroG185762"/>
</dbReference>
<dbReference type="STRING" id="6412.T1FN93"/>
<dbReference type="GO" id="GO:0005921">
    <property type="term" value="C:gap junction"/>
    <property type="evidence" value="ECO:0007669"/>
    <property type="project" value="UniProtKB-UniRule"/>
</dbReference>
<dbReference type="FunCoup" id="T1FN93">
    <property type="interactions" value="74"/>
</dbReference>
<gene>
    <name evidence="11" type="primary">20210291</name>
    <name evidence="9" type="synonym">inx</name>
    <name evidence="10" type="ORF">HELRODRAFT_185762</name>
</gene>
<dbReference type="KEGG" id="hro:HELRODRAFT_185762"/>
<keyword evidence="2 9" id="KW-0813">Transport</keyword>
<feature type="transmembrane region" description="Helical" evidence="9">
    <location>
        <begin position="30"/>
        <end position="48"/>
    </location>
</feature>
<keyword evidence="7 9" id="KW-0472">Membrane</keyword>
<dbReference type="PROSITE" id="PS51013">
    <property type="entry name" value="PANNEXIN"/>
    <property type="match status" value="1"/>
</dbReference>
<evidence type="ECO:0000256" key="9">
    <source>
        <dbReference type="RuleBase" id="RU010713"/>
    </source>
</evidence>
<feature type="transmembrane region" description="Helical" evidence="9">
    <location>
        <begin position="200"/>
        <end position="226"/>
    </location>
</feature>
<dbReference type="PANTHER" id="PTHR11893:SF36">
    <property type="entry name" value="INNEXIN-5"/>
    <property type="match status" value="1"/>
</dbReference>
<keyword evidence="12" id="KW-1185">Reference proteome</keyword>
<evidence type="ECO:0000313" key="10">
    <source>
        <dbReference type="EMBL" id="ESO00644.1"/>
    </source>
</evidence>
<dbReference type="RefSeq" id="XP_009021281.1">
    <property type="nucleotide sequence ID" value="XM_009023033.1"/>
</dbReference>
<dbReference type="Proteomes" id="UP000015101">
    <property type="component" value="Unassembled WGS sequence"/>
</dbReference>
<feature type="transmembrane region" description="Helical" evidence="9">
    <location>
        <begin position="292"/>
        <end position="315"/>
    </location>
</feature>
<sequence>MDRLVSIVTGAARTRSRNDDDFADRLSSRYTVVFLILFAILVSMGQYVRNPITCWAPKHFHDSHTKFTTNYCWVKDTYYLPWDSNVKNDESHYEPRQRIAYYQWIPFILLGMAVCFFFPSLVWHGFNTKSGVDADSILSASHKLERIDSYDSKKKTLRIITKQIDRFLNSRQIVDFKSRVGCFLSTVFCHCCGRRTSSYLVILFLISKVIYIFNVVFQLVALSYVLKAKFHSFGIDMLSRFFNLKNDWTEDSFVAFPRVTLCDFRIRGQDFANVQNHTVQCVLPVNMYNEKIFLFLWFWMFIVAAVSVINLLIWIARILSRRDRMTFIRNRLSSKLLTNKDNELVKHFVLDYLGQDGCFILRLVAHNTNHVTTTEIINDLWDSWYEMKSSSTPSTSLGSRHLYPEMEMDDFKPLKDIR</sequence>
<organism evidence="11 12">
    <name type="scientific">Helobdella robusta</name>
    <name type="common">Californian leech</name>
    <dbReference type="NCBI Taxonomy" id="6412"/>
    <lineage>
        <taxon>Eukaryota</taxon>
        <taxon>Metazoa</taxon>
        <taxon>Spiralia</taxon>
        <taxon>Lophotrochozoa</taxon>
        <taxon>Annelida</taxon>
        <taxon>Clitellata</taxon>
        <taxon>Hirudinea</taxon>
        <taxon>Rhynchobdellida</taxon>
        <taxon>Glossiphoniidae</taxon>
        <taxon>Helobdella</taxon>
    </lineage>
</organism>
<evidence type="ECO:0000256" key="5">
    <source>
        <dbReference type="ARBA" id="ARBA00022989"/>
    </source>
</evidence>
<dbReference type="InterPro" id="IPR000990">
    <property type="entry name" value="Innexin"/>
</dbReference>
<dbReference type="AlphaFoldDB" id="T1FN93"/>
<reference evidence="12" key="1">
    <citation type="submission" date="2012-12" db="EMBL/GenBank/DDBJ databases">
        <authorList>
            <person name="Hellsten U."/>
            <person name="Grimwood J."/>
            <person name="Chapman J.A."/>
            <person name="Shapiro H."/>
            <person name="Aerts A."/>
            <person name="Otillar R.P."/>
            <person name="Terry A.Y."/>
            <person name="Boore J.L."/>
            <person name="Simakov O."/>
            <person name="Marletaz F."/>
            <person name="Cho S.-J."/>
            <person name="Edsinger-Gonzales E."/>
            <person name="Havlak P."/>
            <person name="Kuo D.-H."/>
            <person name="Larsson T."/>
            <person name="Lv J."/>
            <person name="Arendt D."/>
            <person name="Savage R."/>
            <person name="Osoegawa K."/>
            <person name="de Jong P."/>
            <person name="Lindberg D.R."/>
            <person name="Seaver E.C."/>
            <person name="Weisblat D.A."/>
            <person name="Putnam N.H."/>
            <person name="Grigoriev I.V."/>
            <person name="Rokhsar D.S."/>
        </authorList>
    </citation>
    <scope>NUCLEOTIDE SEQUENCE</scope>
</reference>
<keyword evidence="6 9" id="KW-0406">Ion transport</keyword>
<reference evidence="11" key="3">
    <citation type="submission" date="2015-06" db="UniProtKB">
        <authorList>
            <consortium name="EnsemblMetazoa"/>
        </authorList>
    </citation>
    <scope>IDENTIFICATION</scope>
</reference>
<dbReference type="OrthoDB" id="6268855at2759"/>
<evidence type="ECO:0000256" key="3">
    <source>
        <dbReference type="ARBA" id="ARBA00022475"/>
    </source>
</evidence>
<keyword evidence="3" id="KW-1003">Cell membrane</keyword>
<dbReference type="GO" id="GO:0005886">
    <property type="term" value="C:plasma membrane"/>
    <property type="evidence" value="ECO:0007669"/>
    <property type="project" value="UniProtKB-SubCell"/>
</dbReference>
<dbReference type="CTD" id="20210291"/>
<comment type="similarity">
    <text evidence="9">Belongs to the pannexin family.</text>
</comment>
<comment type="subcellular location">
    <subcellularLocation>
        <location evidence="1 9">Cell membrane</location>
        <topology evidence="1 9">Multi-pass membrane protein</topology>
    </subcellularLocation>
</comment>
<accession>T1FN93</accession>
<dbReference type="PRINTS" id="PR01262">
    <property type="entry name" value="INNEXIN"/>
</dbReference>
<evidence type="ECO:0000256" key="1">
    <source>
        <dbReference type="ARBA" id="ARBA00004651"/>
    </source>
</evidence>
<keyword evidence="8 9" id="KW-0407">Ion channel</keyword>